<dbReference type="EMBL" id="SOQX01000007">
    <property type="protein sequence ID" value="TDX99645.1"/>
    <property type="molecule type" value="Genomic_DNA"/>
</dbReference>
<dbReference type="RefSeq" id="WP_166668864.1">
    <property type="nucleotide sequence ID" value="NZ_SOQX01000007.1"/>
</dbReference>
<evidence type="ECO:0000313" key="2">
    <source>
        <dbReference type="EMBL" id="TDX99645.1"/>
    </source>
</evidence>
<organism evidence="2 3">
    <name type="scientific">Thiohalophilus thiocyanatoxydans</name>
    <dbReference type="NCBI Taxonomy" id="381308"/>
    <lineage>
        <taxon>Bacteria</taxon>
        <taxon>Pseudomonadati</taxon>
        <taxon>Pseudomonadota</taxon>
        <taxon>Gammaproteobacteria</taxon>
        <taxon>Thiohalomonadales</taxon>
        <taxon>Thiohalophilaceae</taxon>
        <taxon>Thiohalophilus</taxon>
    </lineage>
</organism>
<reference evidence="2 3" key="1">
    <citation type="submission" date="2019-03" db="EMBL/GenBank/DDBJ databases">
        <title>Genomic Encyclopedia of Type Strains, Phase IV (KMG-IV): sequencing the most valuable type-strain genomes for metagenomic binning, comparative biology and taxonomic classification.</title>
        <authorList>
            <person name="Goeker M."/>
        </authorList>
    </citation>
    <scope>NUCLEOTIDE SEQUENCE [LARGE SCALE GENOMIC DNA]</scope>
    <source>
        <strain evidence="2 3">DSM 16326</strain>
    </source>
</reference>
<gene>
    <name evidence="2" type="ORF">EDC23_2431</name>
</gene>
<comment type="caution">
    <text evidence="2">The sequence shown here is derived from an EMBL/GenBank/DDBJ whole genome shotgun (WGS) entry which is preliminary data.</text>
</comment>
<evidence type="ECO:0000313" key="3">
    <source>
        <dbReference type="Proteomes" id="UP000294914"/>
    </source>
</evidence>
<proteinExistence type="predicted"/>
<dbReference type="InterPro" id="IPR022061">
    <property type="entry name" value="DUF3617"/>
</dbReference>
<dbReference type="AlphaFoldDB" id="A0A4R8IGE8"/>
<sequence>MFSKKLFVALGMLVAMLAQPVHGQDYNVDPGMWEMTYKMDVSGMPENMASMMKKEPTTKQECVTKEDISFKPEDMEEGCTFNKTSDSPSKVVWEIECETAQGSSSGHGEVNFHGTTSDGWFEMKVQAGPMGEMQMRNTFDGKRVGDC</sequence>
<dbReference type="Pfam" id="PF12276">
    <property type="entry name" value="DUF3617"/>
    <property type="match status" value="1"/>
</dbReference>
<accession>A0A4R8IGE8</accession>
<feature type="signal peptide" evidence="1">
    <location>
        <begin position="1"/>
        <end position="23"/>
    </location>
</feature>
<keyword evidence="3" id="KW-1185">Reference proteome</keyword>
<keyword evidence="1" id="KW-0732">Signal</keyword>
<dbReference type="Proteomes" id="UP000294914">
    <property type="component" value="Unassembled WGS sequence"/>
</dbReference>
<evidence type="ECO:0000256" key="1">
    <source>
        <dbReference type="SAM" id="SignalP"/>
    </source>
</evidence>
<name>A0A4R8IGE8_9GAMM</name>
<feature type="chain" id="PRO_5020523783" evidence="1">
    <location>
        <begin position="24"/>
        <end position="147"/>
    </location>
</feature>
<protein>
    <submittedName>
        <fullName evidence="2">Uncharacterized protein DUF3617</fullName>
    </submittedName>
</protein>